<evidence type="ECO:0000256" key="1">
    <source>
        <dbReference type="SAM" id="Phobius"/>
    </source>
</evidence>
<sequence length="245" mass="26425">MLWAWVRIAGAVAAASGFIAGLIVNVARARRFGEDLGAVLANYLSFLTIFTTLLVVIVLIVAAVWSLRHPGTSPEPFAIALSMAVVTAPTLLVGAVYNLLLRGLPSEAALTDPPFIFACDRYAIEVLHVVLPLFLVIDLLFAPRRRGLPWWSLTVLVGYPLVWTIYTMVRGELVANPDGSAPWWYPYPFLDPHGDGGYGSVMLYIGGITVAFVVIGSLIIAIGRFRHRRALRRAGAAAAVDATAA</sequence>
<proteinExistence type="predicted"/>
<dbReference type="RefSeq" id="WP_184749514.1">
    <property type="nucleotide sequence ID" value="NZ_BAAAJR010000003.1"/>
</dbReference>
<keyword evidence="3" id="KW-1185">Reference proteome</keyword>
<name>A0A7X0KTK8_9MICO</name>
<dbReference type="EMBL" id="JACHML010000001">
    <property type="protein sequence ID" value="MBB6390240.1"/>
    <property type="molecule type" value="Genomic_DNA"/>
</dbReference>
<feature type="transmembrane region" description="Helical" evidence="1">
    <location>
        <begin position="39"/>
        <end position="65"/>
    </location>
</feature>
<dbReference type="NCBIfam" id="NF038065">
    <property type="entry name" value="Pr6Pr"/>
    <property type="match status" value="1"/>
</dbReference>
<dbReference type="InterPro" id="IPR049713">
    <property type="entry name" value="Pr6Pr-like"/>
</dbReference>
<dbReference type="AlphaFoldDB" id="A0A7X0KTK8"/>
<dbReference type="Proteomes" id="UP000537775">
    <property type="component" value="Unassembled WGS sequence"/>
</dbReference>
<protein>
    <recommendedName>
        <fullName evidence="4">Pr6Pr family membrane protein</fullName>
    </recommendedName>
</protein>
<comment type="caution">
    <text evidence="2">The sequence shown here is derived from an EMBL/GenBank/DDBJ whole genome shotgun (WGS) entry which is preliminary data.</text>
</comment>
<evidence type="ECO:0008006" key="4">
    <source>
        <dbReference type="Google" id="ProtNLM"/>
    </source>
</evidence>
<feature type="transmembrane region" description="Helical" evidence="1">
    <location>
        <begin position="148"/>
        <end position="169"/>
    </location>
</feature>
<evidence type="ECO:0000313" key="2">
    <source>
        <dbReference type="EMBL" id="MBB6390240.1"/>
    </source>
</evidence>
<keyword evidence="1" id="KW-0472">Membrane</keyword>
<keyword evidence="1" id="KW-1133">Transmembrane helix</keyword>
<evidence type="ECO:0000313" key="3">
    <source>
        <dbReference type="Proteomes" id="UP000537775"/>
    </source>
</evidence>
<reference evidence="2 3" key="1">
    <citation type="submission" date="2020-08" db="EMBL/GenBank/DDBJ databases">
        <title>Sequencing the genomes of 1000 actinobacteria strains.</title>
        <authorList>
            <person name="Klenk H.-P."/>
        </authorList>
    </citation>
    <scope>NUCLEOTIDE SEQUENCE [LARGE SCALE GENOMIC DNA]</scope>
    <source>
        <strain evidence="2 3">DSM 12511</strain>
    </source>
</reference>
<organism evidence="2 3">
    <name type="scientific">Microbacterium thalassium</name>
    <dbReference type="NCBI Taxonomy" id="362649"/>
    <lineage>
        <taxon>Bacteria</taxon>
        <taxon>Bacillati</taxon>
        <taxon>Actinomycetota</taxon>
        <taxon>Actinomycetes</taxon>
        <taxon>Micrococcales</taxon>
        <taxon>Microbacteriaceae</taxon>
        <taxon>Microbacterium</taxon>
    </lineage>
</organism>
<feature type="transmembrane region" description="Helical" evidence="1">
    <location>
        <begin position="77"/>
        <end position="101"/>
    </location>
</feature>
<gene>
    <name evidence="2" type="ORF">HD594_000553</name>
</gene>
<feature type="transmembrane region" description="Helical" evidence="1">
    <location>
        <begin position="201"/>
        <end position="223"/>
    </location>
</feature>
<keyword evidence="1" id="KW-0812">Transmembrane</keyword>
<accession>A0A7X0KTK8</accession>